<organism evidence="2 3">
    <name type="scientific">Pseudonocardia adelaidensis</name>
    <dbReference type="NCBI Taxonomy" id="648754"/>
    <lineage>
        <taxon>Bacteria</taxon>
        <taxon>Bacillati</taxon>
        <taxon>Actinomycetota</taxon>
        <taxon>Actinomycetes</taxon>
        <taxon>Pseudonocardiales</taxon>
        <taxon>Pseudonocardiaceae</taxon>
        <taxon>Pseudonocardia</taxon>
    </lineage>
</organism>
<evidence type="ECO:0000259" key="1">
    <source>
        <dbReference type="Pfam" id="PF13411"/>
    </source>
</evidence>
<evidence type="ECO:0000313" key="2">
    <source>
        <dbReference type="EMBL" id="GAA5115781.1"/>
    </source>
</evidence>
<feature type="domain" description="HTH merR-type" evidence="1">
    <location>
        <begin position="7"/>
        <end position="51"/>
    </location>
</feature>
<name>A0ABP9NE53_9PSEU</name>
<evidence type="ECO:0000313" key="3">
    <source>
        <dbReference type="Proteomes" id="UP001500804"/>
    </source>
</evidence>
<dbReference type="Proteomes" id="UP001500804">
    <property type="component" value="Unassembled WGS sequence"/>
</dbReference>
<accession>A0ABP9NE53</accession>
<dbReference type="InterPro" id="IPR000551">
    <property type="entry name" value="MerR-type_HTH_dom"/>
</dbReference>
<dbReference type="RefSeq" id="WP_345604098.1">
    <property type="nucleotide sequence ID" value="NZ_BAABJO010000005.1"/>
</dbReference>
<reference evidence="3" key="1">
    <citation type="journal article" date="2019" name="Int. J. Syst. Evol. Microbiol.">
        <title>The Global Catalogue of Microorganisms (GCM) 10K type strain sequencing project: providing services to taxonomists for standard genome sequencing and annotation.</title>
        <authorList>
            <consortium name="The Broad Institute Genomics Platform"/>
            <consortium name="The Broad Institute Genome Sequencing Center for Infectious Disease"/>
            <person name="Wu L."/>
            <person name="Ma J."/>
        </authorList>
    </citation>
    <scope>NUCLEOTIDE SEQUENCE [LARGE SCALE GENOMIC DNA]</scope>
    <source>
        <strain evidence="3">JCM 18302</strain>
    </source>
</reference>
<gene>
    <name evidence="2" type="ORF">GCM10023320_15050</name>
</gene>
<dbReference type="Pfam" id="PF13411">
    <property type="entry name" value="MerR_1"/>
    <property type="match status" value="1"/>
</dbReference>
<protein>
    <recommendedName>
        <fullName evidence="1">HTH merR-type domain-containing protein</fullName>
    </recommendedName>
</protein>
<comment type="caution">
    <text evidence="2">The sequence shown here is derived from an EMBL/GenBank/DDBJ whole genome shotgun (WGS) entry which is preliminary data.</text>
</comment>
<dbReference type="SUPFAM" id="SSF46955">
    <property type="entry name" value="Putative DNA-binding domain"/>
    <property type="match status" value="1"/>
</dbReference>
<sequence length="61" mass="6968">MGKRLISTGELARELGVARGTILVWISNGVITPEYTTPGGHHRWVLEDVRRQLRDARQRDE</sequence>
<dbReference type="EMBL" id="BAABJO010000005">
    <property type="protein sequence ID" value="GAA5115781.1"/>
    <property type="molecule type" value="Genomic_DNA"/>
</dbReference>
<proteinExistence type="predicted"/>
<dbReference type="Gene3D" id="1.10.1660.10">
    <property type="match status" value="1"/>
</dbReference>
<dbReference type="InterPro" id="IPR009061">
    <property type="entry name" value="DNA-bd_dom_put_sf"/>
</dbReference>
<keyword evidence="3" id="KW-1185">Reference proteome</keyword>